<reference evidence="1" key="1">
    <citation type="submission" date="2023-07" db="EMBL/GenBank/DDBJ databases">
        <title>Chromosome-level Genome Assembly of Striped Snakehead (Channa striata).</title>
        <authorList>
            <person name="Liu H."/>
        </authorList>
    </citation>
    <scope>NUCLEOTIDE SEQUENCE</scope>
    <source>
        <strain evidence="1">Gz</strain>
        <tissue evidence="1">Muscle</tissue>
    </source>
</reference>
<evidence type="ECO:0000313" key="2">
    <source>
        <dbReference type="Proteomes" id="UP001187415"/>
    </source>
</evidence>
<protein>
    <submittedName>
        <fullName evidence="1">Uncharacterized protein</fullName>
    </submittedName>
</protein>
<dbReference type="EMBL" id="JAUPFM010000016">
    <property type="protein sequence ID" value="KAK2825798.1"/>
    <property type="molecule type" value="Genomic_DNA"/>
</dbReference>
<keyword evidence="2" id="KW-1185">Reference proteome</keyword>
<evidence type="ECO:0000313" key="1">
    <source>
        <dbReference type="EMBL" id="KAK2825798.1"/>
    </source>
</evidence>
<comment type="caution">
    <text evidence="1">The sequence shown here is derived from an EMBL/GenBank/DDBJ whole genome shotgun (WGS) entry which is preliminary data.</text>
</comment>
<dbReference type="AlphaFoldDB" id="A0AA88LWW6"/>
<sequence length="211" mass="23550">MLTCSITGDVVYRSAYKDLSTKEGEIDPRVMREKLDELVCAGRDEMTVTTLQGVKVVATTSQQTAIGVDGNTKSIHLSFSQPSIKMDLVVDRDVNHCDLSLYRSGHCDLLLYGFGLFPGGSSGSFWFGIAALKDRESGRYETPEGLDLHSRLDNVNTNRMVLSKEVTVVFKDQFSGIERDIPVHYGEVFLKRGYDDEDLLIHGVEMMTPSW</sequence>
<gene>
    <name evidence="1" type="ORF">Q5P01_020012</name>
</gene>
<name>A0AA88LWW6_CHASR</name>
<accession>A0AA88LWW6</accession>
<proteinExistence type="predicted"/>
<organism evidence="1 2">
    <name type="scientific">Channa striata</name>
    <name type="common">Snakehead murrel</name>
    <name type="synonym">Ophicephalus striatus</name>
    <dbReference type="NCBI Taxonomy" id="64152"/>
    <lineage>
        <taxon>Eukaryota</taxon>
        <taxon>Metazoa</taxon>
        <taxon>Chordata</taxon>
        <taxon>Craniata</taxon>
        <taxon>Vertebrata</taxon>
        <taxon>Euteleostomi</taxon>
        <taxon>Actinopterygii</taxon>
        <taxon>Neopterygii</taxon>
        <taxon>Teleostei</taxon>
        <taxon>Neoteleostei</taxon>
        <taxon>Acanthomorphata</taxon>
        <taxon>Anabantaria</taxon>
        <taxon>Anabantiformes</taxon>
        <taxon>Channoidei</taxon>
        <taxon>Channidae</taxon>
        <taxon>Channa</taxon>
    </lineage>
</organism>
<dbReference type="Proteomes" id="UP001187415">
    <property type="component" value="Unassembled WGS sequence"/>
</dbReference>